<dbReference type="PANTHER" id="PTHR23150">
    <property type="entry name" value="SULFATASE MODIFYING FACTOR 1, 2"/>
    <property type="match status" value="1"/>
</dbReference>
<dbReference type="PANTHER" id="PTHR23150:SF36">
    <property type="entry name" value="HERCYNINE OXYGENASE"/>
    <property type="match status" value="1"/>
</dbReference>
<dbReference type="InterPro" id="IPR016187">
    <property type="entry name" value="CTDL_fold"/>
</dbReference>
<dbReference type="InterPro" id="IPR024775">
    <property type="entry name" value="DinB-like"/>
</dbReference>
<name>A0ABT8RDZ6_9BACT</name>
<protein>
    <submittedName>
        <fullName evidence="6">Ergothioneine biosynthesis protein EgtB</fullName>
    </submittedName>
</protein>
<dbReference type="InterPro" id="IPR051043">
    <property type="entry name" value="Sulfatase_Mod_Factor_Kinase"/>
</dbReference>
<feature type="domain" description="Sulfatase-modifying factor enzyme-like" evidence="4">
    <location>
        <begin position="190"/>
        <end position="428"/>
    </location>
</feature>
<dbReference type="EMBL" id="JAUKPO010000028">
    <property type="protein sequence ID" value="MDO1450335.1"/>
    <property type="molecule type" value="Genomic_DNA"/>
</dbReference>
<keyword evidence="7" id="KW-1185">Reference proteome</keyword>
<evidence type="ECO:0000259" key="4">
    <source>
        <dbReference type="Pfam" id="PF03781"/>
    </source>
</evidence>
<feature type="domain" description="DinB-like" evidence="5">
    <location>
        <begin position="19"/>
        <end position="150"/>
    </location>
</feature>
<proteinExistence type="predicted"/>
<evidence type="ECO:0000256" key="1">
    <source>
        <dbReference type="ARBA" id="ARBA00023002"/>
    </source>
</evidence>
<dbReference type="InterPro" id="IPR017806">
    <property type="entry name" value="EgtB"/>
</dbReference>
<comment type="caution">
    <text evidence="6">The sequence shown here is derived from an EMBL/GenBank/DDBJ whole genome shotgun (WGS) entry which is preliminary data.</text>
</comment>
<evidence type="ECO:0000256" key="2">
    <source>
        <dbReference type="ARBA" id="ARBA00023004"/>
    </source>
</evidence>
<keyword evidence="2" id="KW-0408">Iron</keyword>
<comment type="pathway">
    <text evidence="3">Amino-acid biosynthesis; ergothioneine biosynthesis.</text>
</comment>
<reference evidence="6" key="1">
    <citation type="submission" date="2023-07" db="EMBL/GenBank/DDBJ databases">
        <title>The genome sequence of Rhodocytophaga aerolata KACC 12507.</title>
        <authorList>
            <person name="Zhang X."/>
        </authorList>
    </citation>
    <scope>NUCLEOTIDE SEQUENCE</scope>
    <source>
        <strain evidence="6">KACC 12507</strain>
    </source>
</reference>
<dbReference type="RefSeq" id="WP_302041136.1">
    <property type="nucleotide sequence ID" value="NZ_JAUKPO010000028.1"/>
</dbReference>
<evidence type="ECO:0000256" key="3">
    <source>
        <dbReference type="ARBA" id="ARBA00037882"/>
    </source>
</evidence>
<dbReference type="InterPro" id="IPR042095">
    <property type="entry name" value="SUMF_sf"/>
</dbReference>
<evidence type="ECO:0000313" key="7">
    <source>
        <dbReference type="Proteomes" id="UP001168528"/>
    </source>
</evidence>
<sequence length="429" mass="50249">MNAVHSTIAHPVTDILEKFRHTRQMTEDICKPLAIEDYLPQPMVDVSPPKWHLAHTTWFFETFLLSRFIPGYTPFHPDYNFLFNSYYNNVGARTARNHRGFLSRPTVNEIYDYRAYVNEQMNRLENYITSADERECVELLEIGCNHEQQHQELLVTDLKYILSCNYIRPVYHTPVFPAVHPEQAVKTVFLPVEEGIYEIGHKGNDFCFDNELGVHKVFLNAFHIQNKLVTNGEYLEFVEAGGYTDFRHWLSEGWELVKTEQWQHPLYWENRDGEWYEFSLHGDIKLDKQAPVCHISFFEAAAYAAWAGKRLPTEFEWEIAARKYNPALQTENSQDKMLFHPLKAKKDDGLLCHQLFGEMWQWTNSAYLSYPGFSIAPGALGEYNGKFMMNQMVLRGSSCATPYNHMRHTYRNFFPPNAQWQFAGIRLAE</sequence>
<dbReference type="Proteomes" id="UP001168528">
    <property type="component" value="Unassembled WGS sequence"/>
</dbReference>
<dbReference type="Pfam" id="PF03781">
    <property type="entry name" value="FGE-sulfatase"/>
    <property type="match status" value="1"/>
</dbReference>
<dbReference type="NCBIfam" id="TIGR03440">
    <property type="entry name" value="egtB_TIGR03440"/>
    <property type="match status" value="1"/>
</dbReference>
<evidence type="ECO:0000259" key="5">
    <source>
        <dbReference type="Pfam" id="PF12867"/>
    </source>
</evidence>
<organism evidence="6 7">
    <name type="scientific">Rhodocytophaga aerolata</name>
    <dbReference type="NCBI Taxonomy" id="455078"/>
    <lineage>
        <taxon>Bacteria</taxon>
        <taxon>Pseudomonadati</taxon>
        <taxon>Bacteroidota</taxon>
        <taxon>Cytophagia</taxon>
        <taxon>Cytophagales</taxon>
        <taxon>Rhodocytophagaceae</taxon>
        <taxon>Rhodocytophaga</taxon>
    </lineage>
</organism>
<dbReference type="SUPFAM" id="SSF56436">
    <property type="entry name" value="C-type lectin-like"/>
    <property type="match status" value="1"/>
</dbReference>
<evidence type="ECO:0000313" key="6">
    <source>
        <dbReference type="EMBL" id="MDO1450335.1"/>
    </source>
</evidence>
<dbReference type="InterPro" id="IPR005532">
    <property type="entry name" value="SUMF_dom"/>
</dbReference>
<dbReference type="Gene3D" id="3.90.1580.10">
    <property type="entry name" value="paralog of FGE (formylglycine-generating enzyme)"/>
    <property type="match status" value="1"/>
</dbReference>
<gene>
    <name evidence="6" type="primary">egtB</name>
    <name evidence="6" type="ORF">Q0590_28930</name>
</gene>
<accession>A0ABT8RDZ6</accession>
<keyword evidence="1" id="KW-0560">Oxidoreductase</keyword>
<dbReference type="Pfam" id="PF12867">
    <property type="entry name" value="DinB_2"/>
    <property type="match status" value="1"/>
</dbReference>